<name>A0A061IYC2_TRYRA</name>
<keyword evidence="3" id="KW-1185">Reference proteome</keyword>
<protein>
    <submittedName>
        <fullName evidence="2">Uncharacterized protein</fullName>
    </submittedName>
</protein>
<dbReference type="AlphaFoldDB" id="A0A061IYC2"/>
<sequence>MSGQNGNHEMQAELDRMNAAIEEYALQLDTINGEIASIEGENDDDDVSRQIVEYQTACERDPASILAEDALDTITRLQNALKIAKRRNQLFAKENVTQQKLLDDRSKFLLRETRDYDALVDKTGWHEHYSMKEEEEAQKASDVKEMSQLEAIVKNELRAAHTIIKKKEAVLRGLEEELQKRADLDATLNDVYNNIRVKQRDCRELELRLEELRKHSQKNDEALTVYESQMRSVSIGYMETDKAFLKDAVAQMKAVCRRQDNVIRAQLTRQQQLHARLDTIMQSLREMKLEKEYERNVSKTALVPSASREEPEDVLSILPKDETIPIYTYRLVYKNKEMMNANVLRKNMLVLEKEGVIHAMEASLMKYVNALNMTTKQLEDLKFNKNFEMSELMDELQQQHKNYLHQLEMKMQENNQLKKLLYRTPHSRTGIKHH</sequence>
<organism evidence="2 3">
    <name type="scientific">Trypanosoma rangeli SC58</name>
    <dbReference type="NCBI Taxonomy" id="429131"/>
    <lineage>
        <taxon>Eukaryota</taxon>
        <taxon>Discoba</taxon>
        <taxon>Euglenozoa</taxon>
        <taxon>Kinetoplastea</taxon>
        <taxon>Metakinetoplastina</taxon>
        <taxon>Trypanosomatida</taxon>
        <taxon>Trypanosomatidae</taxon>
        <taxon>Trypanosoma</taxon>
        <taxon>Herpetosoma</taxon>
    </lineage>
</organism>
<comment type="caution">
    <text evidence="2">The sequence shown here is derived from an EMBL/GenBank/DDBJ whole genome shotgun (WGS) entry which is preliminary data.</text>
</comment>
<dbReference type="OrthoDB" id="270350at2759"/>
<gene>
    <name evidence="2" type="ORF">TRSC58_04633</name>
</gene>
<feature type="coiled-coil region" evidence="1">
    <location>
        <begin position="157"/>
        <end position="222"/>
    </location>
</feature>
<accession>A0A061IYC2</accession>
<reference evidence="2 3" key="1">
    <citation type="submission" date="2013-07" db="EMBL/GenBank/DDBJ databases">
        <authorList>
            <person name="Stoco P.H."/>
            <person name="Wagner G."/>
            <person name="Gerber A."/>
            <person name="Zaha A."/>
            <person name="Thompson C."/>
            <person name="Bartholomeu D.C."/>
            <person name="Luckemeyer D.D."/>
            <person name="Bahia D."/>
            <person name="Loreto E."/>
            <person name="Prestes E.B."/>
            <person name="Lima F.M."/>
            <person name="Rodrigues-Luiz G."/>
            <person name="Vallejo G.A."/>
            <person name="Filho J.F."/>
            <person name="Monteiro K.M."/>
            <person name="Tyler K.M."/>
            <person name="de Almeida L.G."/>
            <person name="Ortiz M.F."/>
            <person name="Siervo M.A."/>
            <person name="de Moraes M.H."/>
            <person name="Cunha O.L."/>
            <person name="Mendonca-Neto R."/>
            <person name="Silva R."/>
            <person name="Teixeira S.M."/>
            <person name="Murta S.M."/>
            <person name="Sincero T.C."/>
            <person name="Mendes T.A."/>
            <person name="Urmenyi T.P."/>
            <person name="Silva V.G."/>
            <person name="da Rocha W.D."/>
            <person name="Andersson B."/>
            <person name="Romanha A.J."/>
            <person name="Steindel M."/>
            <person name="de Vasconcelos A.T."/>
            <person name="Grisard E.C."/>
        </authorList>
    </citation>
    <scope>NUCLEOTIDE SEQUENCE [LARGE SCALE GENOMIC DNA]</scope>
    <source>
        <strain evidence="2 3">SC58</strain>
    </source>
</reference>
<feature type="coiled-coil region" evidence="1">
    <location>
        <begin position="7"/>
        <end position="41"/>
    </location>
</feature>
<dbReference type="Proteomes" id="UP000031737">
    <property type="component" value="Unassembled WGS sequence"/>
</dbReference>
<feature type="coiled-coil region" evidence="1">
    <location>
        <begin position="67"/>
        <end position="94"/>
    </location>
</feature>
<evidence type="ECO:0000313" key="2">
    <source>
        <dbReference type="EMBL" id="ESL07674.1"/>
    </source>
</evidence>
<evidence type="ECO:0000313" key="3">
    <source>
        <dbReference type="Proteomes" id="UP000031737"/>
    </source>
</evidence>
<proteinExistence type="predicted"/>
<evidence type="ECO:0000256" key="1">
    <source>
        <dbReference type="SAM" id="Coils"/>
    </source>
</evidence>
<dbReference type="VEuPathDB" id="TriTrypDB:TRSC58_04633"/>
<dbReference type="EMBL" id="AUPL01004633">
    <property type="protein sequence ID" value="ESL07674.1"/>
    <property type="molecule type" value="Genomic_DNA"/>
</dbReference>
<keyword evidence="1" id="KW-0175">Coiled coil</keyword>